<feature type="region of interest" description="Disordered" evidence="1">
    <location>
        <begin position="475"/>
        <end position="494"/>
    </location>
</feature>
<feature type="region of interest" description="Disordered" evidence="1">
    <location>
        <begin position="1"/>
        <end position="29"/>
    </location>
</feature>
<keyword evidence="2" id="KW-0472">Membrane</keyword>
<comment type="caution">
    <text evidence="3">The sequence shown here is derived from an EMBL/GenBank/DDBJ whole genome shotgun (WGS) entry which is preliminary data.</text>
</comment>
<keyword evidence="4" id="KW-1185">Reference proteome</keyword>
<accession>A0ABY2JX13</accession>
<feature type="transmembrane region" description="Helical" evidence="2">
    <location>
        <begin position="228"/>
        <end position="251"/>
    </location>
</feature>
<keyword evidence="2" id="KW-1133">Transmembrane helix</keyword>
<sequence>MTRDPRGRQFDRGFASAVSGRTDAEKTDAAERRRTLMEDDGLLRHWADLFVFTARRAWTGALICALLLGALAVLGWKAVSAEPEHTATITVQGEDTTTGIRQQTVDEVTGGEPIPSWRQLDVLVLPEYLDDGQQDAALGDYDIIMSTKPDDLPAHLGYAKDEAGFLMTEQVEDALDHDRRTPDVFAAQLEGRYLSDLARGMGPTAVVNVVRDLADHGYTGPPRNLLTWFAWGIVPLIGLLVCGAAALRFGARERSVKRGLQRAQAALARTMLQEQALSLAEASVADRSRRARVRAGRRRLHAYLDRAARQERTLQRRVDRLGERLPIPRMSADTIAQDNRDHVHTRSWRQLAVEVEELIAETERLNVQTEAVIVSSGVLAGTAGTQRALDRILGPTATALLRLKARLRDAPAETVAGKTLAALDDAHADLLALAQDEDLAAGTGRWSAAGTRRWSAAEDRLTAVLRDVAGQLRRYPVPPRARDEEPPEPEEAAARRELRAGLGLRSDAGLRDALADADHAARTLLGPRVNTLDARPDPDDEERRQRPARAVVGKEAVPPRRLLAGTKAVTAAGLGVRGWTVALLLAWLLASVVADDVYERYGRTDLGPQVQQQALQDVRIDGPGDGLEPERVKEILGEDFPGEMEVVVAVRKAEEYLEPQPVGSGEDLDGEVDPAAAQEGVRRIMGEIDGIGSGAGGEVRPAAMVVPVYVWEDGMQQVGSALTTLEGPRSVQGTANLTRMRTAEEPDEISRLVADEARKAGDELADIPVRATESFDVGGEVLTKRLLTCGILAGAAALLMVLDALTGRAAGLRWLGGMGRAGRRLRRVMRRVEKLMLGLDRSRIDAVAVLGAGPAGSVKEAGQRLYERELVAAWREGQMLAETSVPERARGGFTARVARLERTVAVLEARGEGVVEWAEGVAGRGEDVAGRREDVAGRAEEVLERSLRHAAV</sequence>
<feature type="transmembrane region" description="Helical" evidence="2">
    <location>
        <begin position="57"/>
        <end position="76"/>
    </location>
</feature>
<dbReference type="Proteomes" id="UP000297477">
    <property type="component" value="Unassembled WGS sequence"/>
</dbReference>
<reference evidence="3 4" key="1">
    <citation type="submission" date="2019-03" db="EMBL/GenBank/DDBJ databases">
        <title>Reclassification of Micrococcus aloeverae and Micrococcus yunnanensis as later heterotypic synonyms of Micrococcus luteus.</title>
        <authorList>
            <person name="Huang C.-H."/>
        </authorList>
    </citation>
    <scope>NUCLEOTIDE SEQUENCE [LARGE SCALE GENOMIC DNA]</scope>
    <source>
        <strain evidence="3 4">BCRC 12151</strain>
    </source>
</reference>
<feature type="compositionally biased region" description="Basic and acidic residues" evidence="1">
    <location>
        <begin position="1"/>
        <end position="11"/>
    </location>
</feature>
<dbReference type="RefSeq" id="WP_067191419.1">
    <property type="nucleotide sequence ID" value="NZ_SPKT01000028.1"/>
</dbReference>
<keyword evidence="2" id="KW-0812">Transmembrane</keyword>
<evidence type="ECO:0000313" key="3">
    <source>
        <dbReference type="EMBL" id="TFH97980.1"/>
    </source>
</evidence>
<gene>
    <name evidence="3" type="ORF">E4A49_10855</name>
</gene>
<protein>
    <recommendedName>
        <fullName evidence="5">DUF5129 domain-containing protein</fullName>
    </recommendedName>
</protein>
<evidence type="ECO:0000256" key="2">
    <source>
        <dbReference type="SAM" id="Phobius"/>
    </source>
</evidence>
<evidence type="ECO:0000256" key="1">
    <source>
        <dbReference type="SAM" id="MobiDB-lite"/>
    </source>
</evidence>
<evidence type="ECO:0000313" key="4">
    <source>
        <dbReference type="Proteomes" id="UP000297477"/>
    </source>
</evidence>
<proteinExistence type="predicted"/>
<feature type="compositionally biased region" description="Basic and acidic residues" evidence="1">
    <location>
        <begin position="534"/>
        <end position="545"/>
    </location>
</feature>
<name>A0ABY2JX13_9MICC</name>
<dbReference type="EMBL" id="SPKT01000028">
    <property type="protein sequence ID" value="TFH97980.1"/>
    <property type="molecule type" value="Genomic_DNA"/>
</dbReference>
<feature type="region of interest" description="Disordered" evidence="1">
    <location>
        <begin position="527"/>
        <end position="552"/>
    </location>
</feature>
<evidence type="ECO:0008006" key="5">
    <source>
        <dbReference type="Google" id="ProtNLM"/>
    </source>
</evidence>
<organism evidence="3 4">
    <name type="scientific">Micrococcus lylae</name>
    <dbReference type="NCBI Taxonomy" id="1273"/>
    <lineage>
        <taxon>Bacteria</taxon>
        <taxon>Bacillati</taxon>
        <taxon>Actinomycetota</taxon>
        <taxon>Actinomycetes</taxon>
        <taxon>Micrococcales</taxon>
        <taxon>Micrococcaceae</taxon>
        <taxon>Micrococcus</taxon>
    </lineage>
</organism>